<dbReference type="CDD" id="cd04301">
    <property type="entry name" value="NAT_SF"/>
    <property type="match status" value="1"/>
</dbReference>
<sequence length="147" mass="16963">MSNQSVHTYTEEAPWTEDKARAVLDWFHSNKSGWKWKAGYFNCPLILTDCHTLIGRVGLNPYGEDDAIAEIEWTICEEHWHQGYATEIGKAILEYGFREGGFSSIIGFTAIRNMSARQVMKKIGMEHIGDREQHNRKLSIFQIKRSQ</sequence>
<dbReference type="PROSITE" id="PS51186">
    <property type="entry name" value="GNAT"/>
    <property type="match status" value="1"/>
</dbReference>
<dbReference type="PANTHER" id="PTHR43792:SF1">
    <property type="entry name" value="N-ACETYLTRANSFERASE DOMAIN-CONTAINING PROTEIN"/>
    <property type="match status" value="1"/>
</dbReference>
<dbReference type="InterPro" id="IPR016181">
    <property type="entry name" value="Acyl_CoA_acyltransferase"/>
</dbReference>
<dbReference type="InterPro" id="IPR000182">
    <property type="entry name" value="GNAT_dom"/>
</dbReference>
<dbReference type="GO" id="GO:0016747">
    <property type="term" value="F:acyltransferase activity, transferring groups other than amino-acyl groups"/>
    <property type="evidence" value="ECO:0007669"/>
    <property type="project" value="InterPro"/>
</dbReference>
<dbReference type="Proteomes" id="UP000029227">
    <property type="component" value="Unassembled WGS sequence"/>
</dbReference>
<dbReference type="eggNOG" id="COG1670">
    <property type="taxonomic scope" value="Bacteria"/>
</dbReference>
<dbReference type="Pfam" id="PF13302">
    <property type="entry name" value="Acetyltransf_3"/>
    <property type="match status" value="1"/>
</dbReference>
<evidence type="ECO:0000259" key="1">
    <source>
        <dbReference type="PROSITE" id="PS51186"/>
    </source>
</evidence>
<proteinExistence type="predicted"/>
<dbReference type="InterPro" id="IPR051531">
    <property type="entry name" value="N-acetyltransferase"/>
</dbReference>
<evidence type="ECO:0000313" key="2">
    <source>
        <dbReference type="EMBL" id="GAL03096.1"/>
    </source>
</evidence>
<reference evidence="2 3" key="1">
    <citation type="journal article" date="2014" name="Genome Announc.">
        <title>Draft Genome Sequences of Two Vibrionaceae Species, Vibrio ponticus C121 and Photobacterium aphoticum C119, Isolated as Coral Reef Microbiota.</title>
        <authorList>
            <person name="Al-saari N."/>
            <person name="Meirelles P.M."/>
            <person name="Mino S."/>
            <person name="Suda W."/>
            <person name="Oshima K."/>
            <person name="Hattori M."/>
            <person name="Ohkuma M."/>
            <person name="Thompson F.L."/>
            <person name="Gomez-Gil B."/>
            <person name="Sawabe T."/>
            <person name="Sawabe T."/>
        </authorList>
    </citation>
    <scope>NUCLEOTIDE SEQUENCE [LARGE SCALE GENOMIC DNA]</scope>
    <source>
        <strain evidence="2 3">JCM 19237</strain>
    </source>
</reference>
<protein>
    <submittedName>
        <fullName evidence="2">Putative acetyltransferase</fullName>
    </submittedName>
</protein>
<dbReference type="AlphaFoldDB" id="A0A090QJL5"/>
<keyword evidence="2" id="KW-0808">Transferase</keyword>
<accession>A0A090QJL5</accession>
<dbReference type="Gene3D" id="3.40.630.30">
    <property type="match status" value="1"/>
</dbReference>
<evidence type="ECO:0000313" key="3">
    <source>
        <dbReference type="Proteomes" id="UP000029227"/>
    </source>
</evidence>
<organism evidence="2 3">
    <name type="scientific">Photobacterium aphoticum</name>
    <dbReference type="NCBI Taxonomy" id="754436"/>
    <lineage>
        <taxon>Bacteria</taxon>
        <taxon>Pseudomonadati</taxon>
        <taxon>Pseudomonadota</taxon>
        <taxon>Gammaproteobacteria</taxon>
        <taxon>Vibrionales</taxon>
        <taxon>Vibrionaceae</taxon>
        <taxon>Photobacterium</taxon>
    </lineage>
</organism>
<name>A0A090QJL5_9GAMM</name>
<dbReference type="EMBL" id="BBMN01000001">
    <property type="protein sequence ID" value="GAL03096.1"/>
    <property type="molecule type" value="Genomic_DNA"/>
</dbReference>
<dbReference type="SUPFAM" id="SSF55729">
    <property type="entry name" value="Acyl-CoA N-acyltransferases (Nat)"/>
    <property type="match status" value="1"/>
</dbReference>
<feature type="domain" description="N-acetyltransferase" evidence="1">
    <location>
        <begin position="1"/>
        <end position="147"/>
    </location>
</feature>
<dbReference type="PANTHER" id="PTHR43792">
    <property type="entry name" value="GNAT FAMILY, PUTATIVE (AFU_ORTHOLOGUE AFUA_3G00765)-RELATED-RELATED"/>
    <property type="match status" value="1"/>
</dbReference>
<gene>
    <name evidence="2" type="ORF">JCM19237_5989</name>
</gene>
<dbReference type="STRING" id="754436.JCM19237_5989"/>
<comment type="caution">
    <text evidence="2">The sequence shown here is derived from an EMBL/GenBank/DDBJ whole genome shotgun (WGS) entry which is preliminary data.</text>
</comment>